<dbReference type="EMBL" id="ADKM02000062">
    <property type="protein sequence ID" value="EGC03733.1"/>
    <property type="molecule type" value="Genomic_DNA"/>
</dbReference>
<reference evidence="2 3" key="1">
    <citation type="submission" date="2011-02" db="EMBL/GenBank/DDBJ databases">
        <authorList>
            <person name="Nelson K.E."/>
            <person name="Sutton G."/>
            <person name="Torralba M."/>
            <person name="Durkin S."/>
            <person name="Harkins D."/>
            <person name="Montgomery R."/>
            <person name="Ziemer C."/>
            <person name="Klaassens E."/>
            <person name="Ocuiv P."/>
            <person name="Morrison M."/>
        </authorList>
    </citation>
    <scope>NUCLEOTIDE SEQUENCE [LARGE SCALE GENOMIC DNA]</scope>
    <source>
        <strain evidence="2 3">8</strain>
    </source>
</reference>
<accession>E9SAZ6</accession>
<keyword evidence="3" id="KW-1185">Reference proteome</keyword>
<name>E9SAZ6_RUMAL</name>
<dbReference type="RefSeq" id="WP_002848633.1">
    <property type="nucleotide sequence ID" value="NZ_ADKM02000062.1"/>
</dbReference>
<comment type="caution">
    <text evidence="2">The sequence shown here is derived from an EMBL/GenBank/DDBJ whole genome shotgun (WGS) entry which is preliminary data.</text>
</comment>
<keyword evidence="1" id="KW-0812">Transmembrane</keyword>
<organism evidence="2 3">
    <name type="scientific">Ruminococcus albus 8</name>
    <dbReference type="NCBI Taxonomy" id="246199"/>
    <lineage>
        <taxon>Bacteria</taxon>
        <taxon>Bacillati</taxon>
        <taxon>Bacillota</taxon>
        <taxon>Clostridia</taxon>
        <taxon>Eubacteriales</taxon>
        <taxon>Oscillospiraceae</taxon>
        <taxon>Ruminococcus</taxon>
    </lineage>
</organism>
<dbReference type="Proteomes" id="UP000004259">
    <property type="component" value="Unassembled WGS sequence"/>
</dbReference>
<evidence type="ECO:0000313" key="3">
    <source>
        <dbReference type="Proteomes" id="UP000004259"/>
    </source>
</evidence>
<dbReference type="STRING" id="246199.CUS_8109"/>
<keyword evidence="1" id="KW-0472">Membrane</keyword>
<evidence type="ECO:0000256" key="1">
    <source>
        <dbReference type="SAM" id="Phobius"/>
    </source>
</evidence>
<proteinExistence type="predicted"/>
<gene>
    <name evidence="2" type="ORF">CUS_8109</name>
</gene>
<sequence>MTRDEIQAQSLEKIKKLSIFMIVGYAVIVIVAILGITMFAIKRYDALLTEKVSSMTQSLN</sequence>
<protein>
    <submittedName>
        <fullName evidence="2">Uncharacterized protein</fullName>
    </submittedName>
</protein>
<dbReference type="AlphaFoldDB" id="E9SAZ6"/>
<feature type="transmembrane region" description="Helical" evidence="1">
    <location>
        <begin position="20"/>
        <end position="41"/>
    </location>
</feature>
<evidence type="ECO:0000313" key="2">
    <source>
        <dbReference type="EMBL" id="EGC03733.1"/>
    </source>
</evidence>
<keyword evidence="1" id="KW-1133">Transmembrane helix</keyword>